<evidence type="ECO:0000256" key="1">
    <source>
        <dbReference type="SAM" id="Phobius"/>
    </source>
</evidence>
<dbReference type="RefSeq" id="WP_015404029.1">
    <property type="nucleotide sequence ID" value="NC_020304.1"/>
</dbReference>
<protein>
    <recommendedName>
        <fullName evidence="2">Microcin J25-processing protein McjB C-terminal domain-containing protein</fullName>
    </recommendedName>
</protein>
<evidence type="ECO:0000259" key="2">
    <source>
        <dbReference type="Pfam" id="PF13471"/>
    </source>
</evidence>
<feature type="domain" description="Microcin J25-processing protein McjB C-terminal" evidence="2">
    <location>
        <begin position="32"/>
        <end position="145"/>
    </location>
</feature>
<dbReference type="InterPro" id="IPR032708">
    <property type="entry name" value="McjB_C"/>
</dbReference>
<dbReference type="EMBL" id="CP003985">
    <property type="protein sequence ID" value="AGF78338.1"/>
    <property type="molecule type" value="Genomic_DNA"/>
</dbReference>
<dbReference type="HOGENOM" id="CLU_129168_2_0_7"/>
<dbReference type="OrthoDB" id="9812122at2"/>
<evidence type="ECO:0000313" key="3">
    <source>
        <dbReference type="EMBL" id="AGF78338.1"/>
    </source>
</evidence>
<keyword evidence="4" id="KW-1185">Reference proteome</keyword>
<feature type="transmembrane region" description="Helical" evidence="1">
    <location>
        <begin position="18"/>
        <end position="42"/>
    </location>
</feature>
<dbReference type="AlphaFoldDB" id="M1P4C0"/>
<accession>M1P4C0</accession>
<reference evidence="4" key="1">
    <citation type="journal article" date="2013" name="Stand. Genomic Sci.">
        <title>Complete genome sequence of Desulfocapsa sulfexigens, a marine deltaproteobacterium specialized in disproportionating inorganic sulfur compounds.</title>
        <authorList>
            <person name="Finster K.W."/>
            <person name="Kjeldsen K.U."/>
            <person name="Kube M."/>
            <person name="Reinhardt R."/>
            <person name="Mussmann M."/>
            <person name="Amann R."/>
            <person name="Schreiber L."/>
        </authorList>
    </citation>
    <scope>NUCLEOTIDE SEQUENCE [LARGE SCALE GENOMIC DNA]</scope>
    <source>
        <strain evidence="4">DSM 10523 / SB164P1</strain>
    </source>
</reference>
<dbReference type="InterPro" id="IPR053521">
    <property type="entry name" value="McjB-like"/>
</dbReference>
<dbReference type="NCBIfam" id="NF033537">
    <property type="entry name" value="lasso_biosyn_B2"/>
    <property type="match status" value="1"/>
</dbReference>
<keyword evidence="1" id="KW-0472">Membrane</keyword>
<dbReference type="KEGG" id="dsf:UWK_01780"/>
<proteinExistence type="predicted"/>
<keyword evidence="1" id="KW-0812">Transmembrane</keyword>
<sequence>MVTKIHKFNKLSFEEKKLFLQAFVILGIMRFALLTLPFKLLTRSLDQQKSIRQLPLLSQTEMSSVHLVSRAINRAVLYTPWKSTCLVQALTAHRMLYRYNLPGVLYVGIVKDKLSNKGLEAHAWSQCGSKIVTGAAEHELYTVISVFKW</sequence>
<evidence type="ECO:0000313" key="4">
    <source>
        <dbReference type="Proteomes" id="UP000011721"/>
    </source>
</evidence>
<dbReference type="Pfam" id="PF13471">
    <property type="entry name" value="Transglut_core3"/>
    <property type="match status" value="1"/>
</dbReference>
<dbReference type="Proteomes" id="UP000011721">
    <property type="component" value="Chromosome"/>
</dbReference>
<gene>
    <name evidence="3" type="ordered locus">UWK_01780</name>
</gene>
<keyword evidence="1" id="KW-1133">Transmembrane helix</keyword>
<dbReference type="STRING" id="1167006.UWK_01780"/>
<dbReference type="eggNOG" id="ENOG5032RQF">
    <property type="taxonomic scope" value="Bacteria"/>
</dbReference>
<name>M1P4C0_DESSD</name>
<organism evidence="3 4">
    <name type="scientific">Desulfocapsa sulfexigens (strain DSM 10523 / SB164P1)</name>
    <dbReference type="NCBI Taxonomy" id="1167006"/>
    <lineage>
        <taxon>Bacteria</taxon>
        <taxon>Pseudomonadati</taxon>
        <taxon>Thermodesulfobacteriota</taxon>
        <taxon>Desulfobulbia</taxon>
        <taxon>Desulfobulbales</taxon>
        <taxon>Desulfocapsaceae</taxon>
        <taxon>Desulfocapsa</taxon>
    </lineage>
</organism>